<proteinExistence type="predicted"/>
<accession>A0ABD3RDE6</accession>
<comment type="caution">
    <text evidence="3">The sequence shown here is derived from an EMBL/GenBank/DDBJ whole genome shotgun (WGS) entry which is preliminary data.</text>
</comment>
<dbReference type="SMART" id="SM00456">
    <property type="entry name" value="WW"/>
    <property type="match status" value="1"/>
</dbReference>
<dbReference type="InterPro" id="IPR001202">
    <property type="entry name" value="WW_dom"/>
</dbReference>
<feature type="domain" description="WW" evidence="2">
    <location>
        <begin position="234"/>
        <end position="268"/>
    </location>
</feature>
<dbReference type="SUPFAM" id="SSF51045">
    <property type="entry name" value="WW domain"/>
    <property type="match status" value="1"/>
</dbReference>
<feature type="compositionally biased region" description="Polar residues" evidence="1">
    <location>
        <begin position="191"/>
        <end position="205"/>
    </location>
</feature>
<dbReference type="CDD" id="cd00201">
    <property type="entry name" value="WW"/>
    <property type="match status" value="1"/>
</dbReference>
<feature type="compositionally biased region" description="Basic and acidic residues" evidence="1">
    <location>
        <begin position="357"/>
        <end position="369"/>
    </location>
</feature>
<dbReference type="PROSITE" id="PS50020">
    <property type="entry name" value="WW_DOMAIN_2"/>
    <property type="match status" value="1"/>
</dbReference>
<feature type="region of interest" description="Disordered" evidence="1">
    <location>
        <begin position="114"/>
        <end position="242"/>
    </location>
</feature>
<evidence type="ECO:0000313" key="3">
    <source>
        <dbReference type="EMBL" id="KAL3805770.1"/>
    </source>
</evidence>
<dbReference type="Gene3D" id="2.20.70.10">
    <property type="match status" value="1"/>
</dbReference>
<gene>
    <name evidence="3" type="ORF">ACHAW5_000020</name>
</gene>
<feature type="compositionally biased region" description="Low complexity" evidence="1">
    <location>
        <begin position="219"/>
        <end position="233"/>
    </location>
</feature>
<dbReference type="Proteomes" id="UP001530315">
    <property type="component" value="Unassembled WGS sequence"/>
</dbReference>
<sequence>MQDSHPKEQRWSNDSDACVPFLLDCHVRGDVSEITSPHFQADKHTFLAASLFSRISRGISDALSPASPVFDSPSTINAEDFLFEEQSVHNWNDHQRCHQEASASPILSSVGLTPGMRSQRDGHISESNHNTRSIDDPSKSFSHVDSTKNGPNSTEKKIVGEGNKNLCPTQIQRRVTATRADSIPKGKSVSWVISPSTQSPVSSKTSHPEAKNSDIGEDSNSSLQALATSSSSTRAGEDHWREVVDPESGRTYYYNRKTRMSKWRLPKGATLIKTASCRRHHQSYEPIVTADRIRLNEPLTPQRNHTRDEIGVAKLRHISDEDQSKSSQQVSTHQPTFLHEECQLRMQQQSASRQQNRTREESKLKSHGSEFSEIIQQSLPCQQIHSQVNFCAPADKNEKKFNCDQSYAAGETKLPHFKLPQDCTPDAVFCLYCGLKCGSTAFLGSHHLPQCDKFAYMQRQGLSTQIELESILFRAWSKIGSSTENCPPEHASSHRPITASEDHRRILTPSYHTSEDEDVKEFGFTFSKSQTLRKEADANANCFVEKKTCPFCDEVLTYGYELSSHLLKCATDEKTTEINCSLQSTSSLMERVCDPREANALGVKH</sequence>
<reference evidence="3 4" key="1">
    <citation type="submission" date="2024-10" db="EMBL/GenBank/DDBJ databases">
        <title>Updated reference genomes for cyclostephanoid diatoms.</title>
        <authorList>
            <person name="Roberts W.R."/>
            <person name="Alverson A.J."/>
        </authorList>
    </citation>
    <scope>NUCLEOTIDE SEQUENCE [LARGE SCALE GENOMIC DNA]</scope>
    <source>
        <strain evidence="3 4">AJA276-08</strain>
    </source>
</reference>
<evidence type="ECO:0000259" key="2">
    <source>
        <dbReference type="PROSITE" id="PS50020"/>
    </source>
</evidence>
<evidence type="ECO:0000256" key="1">
    <source>
        <dbReference type="SAM" id="MobiDB-lite"/>
    </source>
</evidence>
<dbReference type="AlphaFoldDB" id="A0ABD3RDE6"/>
<dbReference type="Pfam" id="PF00397">
    <property type="entry name" value="WW"/>
    <property type="match status" value="1"/>
</dbReference>
<dbReference type="EMBL" id="JALLAZ020000010">
    <property type="protein sequence ID" value="KAL3805770.1"/>
    <property type="molecule type" value="Genomic_DNA"/>
</dbReference>
<feature type="compositionally biased region" description="Polar residues" evidence="1">
    <location>
        <begin position="345"/>
        <end position="355"/>
    </location>
</feature>
<protein>
    <recommendedName>
        <fullName evidence="2">WW domain-containing protein</fullName>
    </recommendedName>
</protein>
<dbReference type="InterPro" id="IPR036020">
    <property type="entry name" value="WW_dom_sf"/>
</dbReference>
<evidence type="ECO:0000313" key="4">
    <source>
        <dbReference type="Proteomes" id="UP001530315"/>
    </source>
</evidence>
<feature type="compositionally biased region" description="Polar residues" evidence="1">
    <location>
        <begin position="166"/>
        <end position="175"/>
    </location>
</feature>
<keyword evidence="4" id="KW-1185">Reference proteome</keyword>
<feature type="compositionally biased region" description="Polar residues" evidence="1">
    <location>
        <begin position="139"/>
        <end position="153"/>
    </location>
</feature>
<name>A0ABD3RDE6_9STRA</name>
<organism evidence="3 4">
    <name type="scientific">Stephanodiscus triporus</name>
    <dbReference type="NCBI Taxonomy" id="2934178"/>
    <lineage>
        <taxon>Eukaryota</taxon>
        <taxon>Sar</taxon>
        <taxon>Stramenopiles</taxon>
        <taxon>Ochrophyta</taxon>
        <taxon>Bacillariophyta</taxon>
        <taxon>Coscinodiscophyceae</taxon>
        <taxon>Thalassiosirophycidae</taxon>
        <taxon>Stephanodiscales</taxon>
        <taxon>Stephanodiscaceae</taxon>
        <taxon>Stephanodiscus</taxon>
    </lineage>
</organism>
<feature type="region of interest" description="Disordered" evidence="1">
    <location>
        <begin position="344"/>
        <end position="369"/>
    </location>
</feature>